<dbReference type="InterPro" id="IPR014284">
    <property type="entry name" value="RNA_pol_sigma-70_dom"/>
</dbReference>
<evidence type="ECO:0000256" key="1">
    <source>
        <dbReference type="ARBA" id="ARBA00010641"/>
    </source>
</evidence>
<dbReference type="InterPro" id="IPR011517">
    <property type="entry name" value="RNA_pol_sigma70_ECF-like"/>
</dbReference>
<dbReference type="InterPro" id="IPR036388">
    <property type="entry name" value="WH-like_DNA-bd_sf"/>
</dbReference>
<proteinExistence type="inferred from homology"/>
<dbReference type="InterPro" id="IPR053812">
    <property type="entry name" value="HTH_Sigma70_ECF-like"/>
</dbReference>
<dbReference type="InterPro" id="IPR013324">
    <property type="entry name" value="RNA_pol_sigma_r3/r4-like"/>
</dbReference>
<evidence type="ECO:0000313" key="6">
    <source>
        <dbReference type="EMBL" id="MBB5208176.1"/>
    </source>
</evidence>
<keyword evidence="3" id="KW-0731">Sigma factor</keyword>
<keyword evidence="2" id="KW-0805">Transcription regulation</keyword>
<dbReference type="GO" id="GO:0016987">
    <property type="term" value="F:sigma factor activity"/>
    <property type="evidence" value="ECO:0007669"/>
    <property type="project" value="UniProtKB-KW"/>
</dbReference>
<evidence type="ECO:0000259" key="5">
    <source>
        <dbReference type="Pfam" id="PF07638"/>
    </source>
</evidence>
<organism evidence="6 7">
    <name type="scientific">Chiayiivirga flava</name>
    <dbReference type="NCBI Taxonomy" id="659595"/>
    <lineage>
        <taxon>Bacteria</taxon>
        <taxon>Pseudomonadati</taxon>
        <taxon>Pseudomonadota</taxon>
        <taxon>Gammaproteobacteria</taxon>
        <taxon>Lysobacterales</taxon>
        <taxon>Lysobacteraceae</taxon>
        <taxon>Chiayiivirga</taxon>
    </lineage>
</organism>
<sequence length="182" mass="19931">MSTDLDASLPDAAPASADALFALVYDRLKAMAGQRLGARGRGRTLDTTELVHELYLRVGRGRDMEFSHPAKFFAYAARAMRHLLADRARDRLRLKAGGDWLRVTLPDDGGELAVASAEQALALDSAIAALAAVDARAAQVVELRYFAGLSLQQIADAFDLARRTVDRDWQFARAFLKTELRG</sequence>
<keyword evidence="4" id="KW-0804">Transcription</keyword>
<accession>A0A7W8FZJ5</accession>
<evidence type="ECO:0000256" key="4">
    <source>
        <dbReference type="ARBA" id="ARBA00023163"/>
    </source>
</evidence>
<dbReference type="Pfam" id="PF07638">
    <property type="entry name" value="Sigma70_ECF"/>
    <property type="match status" value="1"/>
</dbReference>
<protein>
    <submittedName>
        <fullName evidence="6">RNA polymerase sigma factor (TIGR02999 family)</fullName>
    </submittedName>
</protein>
<feature type="domain" description="RNA polymerase sigma-70 ECF-like HTH" evidence="5">
    <location>
        <begin position="14"/>
        <end position="181"/>
    </location>
</feature>
<dbReference type="AlphaFoldDB" id="A0A7W8FZJ5"/>
<dbReference type="RefSeq" id="WP_183960673.1">
    <property type="nucleotide sequence ID" value="NZ_JACHHP010000002.1"/>
</dbReference>
<dbReference type="Proteomes" id="UP000521199">
    <property type="component" value="Unassembled WGS sequence"/>
</dbReference>
<comment type="caution">
    <text evidence="6">The sequence shown here is derived from an EMBL/GenBank/DDBJ whole genome shotgun (WGS) entry which is preliminary data.</text>
</comment>
<dbReference type="Gene3D" id="1.10.10.10">
    <property type="entry name" value="Winged helix-like DNA-binding domain superfamily/Winged helix DNA-binding domain"/>
    <property type="match status" value="1"/>
</dbReference>
<gene>
    <name evidence="6" type="ORF">HNQ52_001705</name>
</gene>
<dbReference type="NCBIfam" id="TIGR02999">
    <property type="entry name" value="Sig-70_X6"/>
    <property type="match status" value="1"/>
</dbReference>
<dbReference type="InterPro" id="IPR039425">
    <property type="entry name" value="RNA_pol_sigma-70-like"/>
</dbReference>
<evidence type="ECO:0000313" key="7">
    <source>
        <dbReference type="Proteomes" id="UP000521199"/>
    </source>
</evidence>
<keyword evidence="7" id="KW-1185">Reference proteome</keyword>
<evidence type="ECO:0000256" key="3">
    <source>
        <dbReference type="ARBA" id="ARBA00023082"/>
    </source>
</evidence>
<dbReference type="SUPFAM" id="SSF88946">
    <property type="entry name" value="Sigma2 domain of RNA polymerase sigma factors"/>
    <property type="match status" value="1"/>
</dbReference>
<dbReference type="PANTHER" id="PTHR43133:SF39">
    <property type="entry name" value="SIMILAR TO RNA POLYMERASE SIGMA-E FACTOR"/>
    <property type="match status" value="1"/>
</dbReference>
<evidence type="ECO:0000256" key="2">
    <source>
        <dbReference type="ARBA" id="ARBA00023015"/>
    </source>
</evidence>
<dbReference type="NCBIfam" id="TIGR02937">
    <property type="entry name" value="sigma70-ECF"/>
    <property type="match status" value="1"/>
</dbReference>
<dbReference type="InterPro" id="IPR013325">
    <property type="entry name" value="RNA_pol_sigma_r2"/>
</dbReference>
<comment type="similarity">
    <text evidence="1">Belongs to the sigma-70 factor family. ECF subfamily.</text>
</comment>
<dbReference type="EMBL" id="JACHHP010000002">
    <property type="protein sequence ID" value="MBB5208176.1"/>
    <property type="molecule type" value="Genomic_DNA"/>
</dbReference>
<dbReference type="GO" id="GO:0006352">
    <property type="term" value="P:DNA-templated transcription initiation"/>
    <property type="evidence" value="ECO:0007669"/>
    <property type="project" value="InterPro"/>
</dbReference>
<reference evidence="6 7" key="1">
    <citation type="submission" date="2020-08" db="EMBL/GenBank/DDBJ databases">
        <title>Genomic Encyclopedia of Type Strains, Phase IV (KMG-IV): sequencing the most valuable type-strain genomes for metagenomic binning, comparative biology and taxonomic classification.</title>
        <authorList>
            <person name="Goeker M."/>
        </authorList>
    </citation>
    <scope>NUCLEOTIDE SEQUENCE [LARGE SCALE GENOMIC DNA]</scope>
    <source>
        <strain evidence="6 7">DSM 24163</strain>
    </source>
</reference>
<name>A0A7W8FZJ5_9GAMM</name>
<dbReference type="SUPFAM" id="SSF88659">
    <property type="entry name" value="Sigma3 and sigma4 domains of RNA polymerase sigma factors"/>
    <property type="match status" value="1"/>
</dbReference>
<dbReference type="PANTHER" id="PTHR43133">
    <property type="entry name" value="RNA POLYMERASE ECF-TYPE SIGMA FACTO"/>
    <property type="match status" value="1"/>
</dbReference>